<dbReference type="EMBL" id="CP071137">
    <property type="protein sequence ID" value="QWY77820.1"/>
    <property type="molecule type" value="Genomic_DNA"/>
</dbReference>
<sequence>MAKMESEQVSHKARNISFDALPHRHKWQCFTRKPMNPDNEYRHEYRVVTKFGCKIIFGNIQPDDLAAFCAPEARKDWIIDVLLANRIGATMVAGPPDAIKSFSESNPTPSKKRQAEARNAKNSGIPESVTNWLLNGHRGASSEALCKHFFEVPVEANVSCYPLDPSDLNRCLKFLDAAFGTKNPIQINSVRSLGPVWSAYVDRWVEIITVFGKEVQTGVAMETYDLMQKIQDEVRHQSNKNRTNK</sequence>
<dbReference type="AlphaFoldDB" id="A0A9E6MZA7"/>
<evidence type="ECO:0000313" key="2">
    <source>
        <dbReference type="EMBL" id="QWY77820.1"/>
    </source>
</evidence>
<protein>
    <submittedName>
        <fullName evidence="2">Uncharacterized protein</fullName>
    </submittedName>
</protein>
<evidence type="ECO:0000313" key="3">
    <source>
        <dbReference type="Proteomes" id="UP000683551"/>
    </source>
</evidence>
<proteinExistence type="predicted"/>
<organism evidence="2 3">
    <name type="scientific">Ferrovum myxofaciens</name>
    <dbReference type="NCBI Taxonomy" id="416213"/>
    <lineage>
        <taxon>Bacteria</taxon>
        <taxon>Pseudomonadati</taxon>
        <taxon>Pseudomonadota</taxon>
        <taxon>Betaproteobacteria</taxon>
        <taxon>Ferrovales</taxon>
        <taxon>Ferrovaceae</taxon>
        <taxon>Ferrovum</taxon>
    </lineage>
</organism>
<feature type="region of interest" description="Disordered" evidence="1">
    <location>
        <begin position="98"/>
        <end position="121"/>
    </location>
</feature>
<accession>A0A9E6MZA7</accession>
<dbReference type="Proteomes" id="UP000683551">
    <property type="component" value="Chromosome"/>
</dbReference>
<dbReference type="RefSeq" id="WP_273145318.1">
    <property type="nucleotide sequence ID" value="NZ_CP070327.1"/>
</dbReference>
<name>A0A9E6MZA7_9PROT</name>
<reference evidence="2" key="1">
    <citation type="submission" date="2021-02" db="EMBL/GenBank/DDBJ databases">
        <title>Comparative genomics of Ferrovum myxofaciens strains, predominant extremophile bacteria forming large biofilm stalactites in acid mine ecosystems.</title>
        <authorList>
            <person name="Burkartova K."/>
            <person name="Ridl J."/>
            <person name="Pajer P."/>
            <person name="Falteisek L."/>
        </authorList>
    </citation>
    <scope>NUCLEOTIDE SEQUENCE</scope>
    <source>
        <strain evidence="2">MI1III</strain>
    </source>
</reference>
<evidence type="ECO:0000256" key="1">
    <source>
        <dbReference type="SAM" id="MobiDB-lite"/>
    </source>
</evidence>
<gene>
    <name evidence="2" type="ORF">JZL65_01655</name>
</gene>